<dbReference type="Pfam" id="PF19419">
    <property type="entry name" value="DUF5983"/>
    <property type="match status" value="1"/>
</dbReference>
<name>A0ABN9I198_RALPI</name>
<gene>
    <name evidence="2" type="ORF">R38712_01789</name>
</gene>
<dbReference type="Proteomes" id="UP001189303">
    <property type="component" value="Unassembled WGS sequence"/>
</dbReference>
<comment type="caution">
    <text evidence="2">The sequence shown here is derived from an EMBL/GenBank/DDBJ whole genome shotgun (WGS) entry which is preliminary data.</text>
</comment>
<organism evidence="2 3">
    <name type="scientific">Ralstonia pickettii</name>
    <name type="common">Burkholderia pickettii</name>
    <dbReference type="NCBI Taxonomy" id="329"/>
    <lineage>
        <taxon>Bacteria</taxon>
        <taxon>Pseudomonadati</taxon>
        <taxon>Pseudomonadota</taxon>
        <taxon>Betaproteobacteria</taxon>
        <taxon>Burkholderiales</taxon>
        <taxon>Burkholderiaceae</taxon>
        <taxon>Ralstonia</taxon>
    </lineage>
</organism>
<evidence type="ECO:0000313" key="2">
    <source>
        <dbReference type="EMBL" id="CAJ0723241.1"/>
    </source>
</evidence>
<protein>
    <recommendedName>
        <fullName evidence="1">DUF5983 domain-containing protein</fullName>
    </recommendedName>
</protein>
<keyword evidence="3" id="KW-1185">Reference proteome</keyword>
<accession>A0ABN9I198</accession>
<feature type="domain" description="DUF5983" evidence="1">
    <location>
        <begin position="127"/>
        <end position="237"/>
    </location>
</feature>
<proteinExistence type="predicted"/>
<evidence type="ECO:0000313" key="3">
    <source>
        <dbReference type="Proteomes" id="UP001189303"/>
    </source>
</evidence>
<dbReference type="InterPro" id="IPR046025">
    <property type="entry name" value="DUF5983"/>
</dbReference>
<evidence type="ECO:0000259" key="1">
    <source>
        <dbReference type="Pfam" id="PF19419"/>
    </source>
</evidence>
<dbReference type="EMBL" id="CATWFT010000004">
    <property type="protein sequence ID" value="CAJ0723241.1"/>
    <property type="molecule type" value="Genomic_DNA"/>
</dbReference>
<sequence length="238" mass="26799">MSYSNNNPFVRGYDGLSVQRLLAVSYDDDCPLTYLPLHPSQSHLPDSQVERRACIFSDDFVLITEDQAVPDELQAQCRSHGLARNVVYGVMAQEDGKPLHVGDTYSEEAAREVVRRLRYETGFYSRCWEISSGHLDAEAHRFLAELADIATPTLFLFIAFRIPYSPAIGLKLIATPWTDENLRAVEGITAKRLMQEHRKKGMPESLVQVLHLAALADVRMLVFDADAQVLDGLTIYDE</sequence>
<dbReference type="RefSeq" id="WP_316886751.1">
    <property type="nucleotide sequence ID" value="NZ_CATWFT010000004.1"/>
</dbReference>
<reference evidence="2 3" key="1">
    <citation type="submission" date="2023-07" db="EMBL/GenBank/DDBJ databases">
        <authorList>
            <person name="Peeters C."/>
        </authorList>
    </citation>
    <scope>NUCLEOTIDE SEQUENCE [LARGE SCALE GENOMIC DNA]</scope>
    <source>
        <strain evidence="2 3">R-38712</strain>
    </source>
</reference>